<dbReference type="GO" id="GO:0005507">
    <property type="term" value="F:copper ion binding"/>
    <property type="evidence" value="ECO:0007669"/>
    <property type="project" value="InterPro"/>
</dbReference>
<dbReference type="AlphaFoldDB" id="A0A1F5NZW3"/>
<reference evidence="1 2" key="1">
    <citation type="journal article" date="2016" name="Nat. Commun.">
        <title>Thousands of microbial genomes shed light on interconnected biogeochemical processes in an aquifer system.</title>
        <authorList>
            <person name="Anantharaman K."/>
            <person name="Brown C.T."/>
            <person name="Hug L.A."/>
            <person name="Sharon I."/>
            <person name="Castelle C.J."/>
            <person name="Probst A.J."/>
            <person name="Thomas B.C."/>
            <person name="Singh A."/>
            <person name="Wilkins M.J."/>
            <person name="Karaoz U."/>
            <person name="Brodie E.L."/>
            <person name="Williams K.H."/>
            <person name="Hubbard S.S."/>
            <person name="Banfield J.F."/>
        </authorList>
    </citation>
    <scope>NUCLEOTIDE SEQUENCE [LARGE SCALE GENOMIC DNA]</scope>
</reference>
<evidence type="ECO:0000313" key="2">
    <source>
        <dbReference type="Proteomes" id="UP000176339"/>
    </source>
</evidence>
<dbReference type="InterPro" id="IPR001695">
    <property type="entry name" value="Lysyl_oxidase"/>
</dbReference>
<dbReference type="EMBL" id="MFEN01000049">
    <property type="protein sequence ID" value="OGE83166.1"/>
    <property type="molecule type" value="Genomic_DNA"/>
</dbReference>
<proteinExistence type="predicted"/>
<evidence type="ECO:0000313" key="1">
    <source>
        <dbReference type="EMBL" id="OGE83166.1"/>
    </source>
</evidence>
<name>A0A1F5NZW3_9BACT</name>
<accession>A0A1F5NZW3</accession>
<dbReference type="Proteomes" id="UP000176339">
    <property type="component" value="Unassembled WGS sequence"/>
</dbReference>
<gene>
    <name evidence="1" type="ORF">A2846_03755</name>
</gene>
<protein>
    <submittedName>
        <fullName evidence="1">Uncharacterized protein</fullName>
    </submittedName>
</protein>
<comment type="caution">
    <text evidence="1">The sequence shown here is derived from an EMBL/GenBank/DDBJ whole genome shotgun (WGS) entry which is preliminary data.</text>
</comment>
<dbReference type="Pfam" id="PF01186">
    <property type="entry name" value="Lysyl_oxidase"/>
    <property type="match status" value="1"/>
</dbReference>
<organism evidence="1 2">
    <name type="scientific">Candidatus Doudnabacteria bacterium RIFCSPHIGHO2_01_FULL_49_9</name>
    <dbReference type="NCBI Taxonomy" id="1817827"/>
    <lineage>
        <taxon>Bacteria</taxon>
        <taxon>Candidatus Doudnaibacteriota</taxon>
    </lineage>
</organism>
<dbReference type="GO" id="GO:0016641">
    <property type="term" value="F:oxidoreductase activity, acting on the CH-NH2 group of donors, oxygen as acceptor"/>
    <property type="evidence" value="ECO:0007669"/>
    <property type="project" value="InterPro"/>
</dbReference>
<sequence>MHRWRDGRLNLRLAVFLAVGLVVVGFYAFASFASANEIKINLVSGLDRTALAELVGESLGWSKSGKQEFAKTLAQIQWDAFKSELADIFTHRFSWGSEEREIFLTQSAKYAGPDLDFLGTVYAPGTYMLARKLSAAEISNIFIMRLKELGGSNMSAFLKNLLMAENMEKISKFVASEMDLLPDLLLYPAKDINIEKKDGSTYLLFTTMYYNNGEGPLELRPDPKTKGIKRDIDRDVLQRIYRIDGTWREKFVGNFLWHQPHLHYHYRDFVEYDLEAIDAPNAPDLSGVRTKSTFCVRDVSRVDIRLEHEREEALYLICGKELQGISVGWADTYFYTYSDQRLNISDLPSGTYRLTFTVNPENALDEINLNNNQSSVEMYYNRGNGTVKVLKESPESMPEFKHVYYEQVFE</sequence>